<evidence type="ECO:0000313" key="14">
    <source>
        <dbReference type="EnsemblPlants" id="Kaladp0278s0025.1.v1.1"/>
    </source>
</evidence>
<dbReference type="InterPro" id="IPR023393">
    <property type="entry name" value="START-like_dom_sf"/>
</dbReference>
<dbReference type="FunFam" id="1.10.10.60:FF:000229">
    <property type="entry name" value="Homeobox-leucine zipper protein HDG1"/>
    <property type="match status" value="1"/>
</dbReference>
<dbReference type="Pfam" id="PF25797">
    <property type="entry name" value="PDF2_C"/>
    <property type="match status" value="1"/>
</dbReference>
<dbReference type="FunFam" id="3.30.530.20:FF:000026">
    <property type="entry name" value="Homeobox-leucine zipper protein GLABRA 2"/>
    <property type="match status" value="1"/>
</dbReference>
<dbReference type="InterPro" id="IPR057993">
    <property type="entry name" value="HD-Zip_IV_C"/>
</dbReference>
<dbReference type="Pfam" id="PF01852">
    <property type="entry name" value="START"/>
    <property type="match status" value="1"/>
</dbReference>
<dbReference type="InterPro" id="IPR042160">
    <property type="entry name" value="HD-Zip_IV"/>
</dbReference>
<evidence type="ECO:0000256" key="6">
    <source>
        <dbReference type="ARBA" id="ARBA00023155"/>
    </source>
</evidence>
<feature type="region of interest" description="Disordered" evidence="11">
    <location>
        <begin position="1"/>
        <end position="27"/>
    </location>
</feature>
<keyword evidence="15" id="KW-1185">Reference proteome</keyword>
<feature type="domain" description="START" evidence="13">
    <location>
        <begin position="214"/>
        <end position="450"/>
    </location>
</feature>
<dbReference type="Gene3D" id="1.10.10.60">
    <property type="entry name" value="Homeodomain-like"/>
    <property type="match status" value="1"/>
</dbReference>
<dbReference type="CDD" id="cd00086">
    <property type="entry name" value="homeodomain"/>
    <property type="match status" value="1"/>
</dbReference>
<dbReference type="PANTHER" id="PTHR45654:SF1">
    <property type="entry name" value="HOMEOBOX-LEUCINE ZIPPER PROTEIN HDG11"/>
    <property type="match status" value="1"/>
</dbReference>
<evidence type="ECO:0000259" key="12">
    <source>
        <dbReference type="PROSITE" id="PS50071"/>
    </source>
</evidence>
<keyword evidence="7" id="KW-0804">Transcription</keyword>
<dbReference type="InterPro" id="IPR002913">
    <property type="entry name" value="START_lipid-bd_dom"/>
</dbReference>
<proteinExistence type="inferred from homology"/>
<comment type="subcellular location">
    <subcellularLocation>
        <location evidence="1 9 10">Nucleus</location>
    </subcellularLocation>
</comment>
<dbReference type="Gene3D" id="3.30.530.20">
    <property type="match status" value="1"/>
</dbReference>
<evidence type="ECO:0000256" key="5">
    <source>
        <dbReference type="ARBA" id="ARBA00023125"/>
    </source>
</evidence>
<dbReference type="GO" id="GO:0003677">
    <property type="term" value="F:DNA binding"/>
    <property type="evidence" value="ECO:0007669"/>
    <property type="project" value="UniProtKB-UniRule"/>
</dbReference>
<dbReference type="PROSITE" id="PS50848">
    <property type="entry name" value="START"/>
    <property type="match status" value="1"/>
</dbReference>
<evidence type="ECO:0000256" key="11">
    <source>
        <dbReference type="SAM" id="MobiDB-lite"/>
    </source>
</evidence>
<dbReference type="SMART" id="SM00234">
    <property type="entry name" value="START"/>
    <property type="match status" value="1"/>
</dbReference>
<dbReference type="Gramene" id="Kaladp0278s0025.1.v1.1">
    <property type="protein sequence ID" value="Kaladp0278s0025.1.v1.1"/>
    <property type="gene ID" value="Kaladp0278s0025.v1.1"/>
</dbReference>
<dbReference type="AlphaFoldDB" id="A0A7N0V7M9"/>
<keyword evidence="6 9" id="KW-0371">Homeobox</keyword>
<evidence type="ECO:0000256" key="4">
    <source>
        <dbReference type="ARBA" id="ARBA00023054"/>
    </source>
</evidence>
<feature type="DNA-binding region" description="Homeobox" evidence="9">
    <location>
        <begin position="22"/>
        <end position="81"/>
    </location>
</feature>
<dbReference type="GO" id="GO:0030154">
    <property type="term" value="P:cell differentiation"/>
    <property type="evidence" value="ECO:0007669"/>
    <property type="project" value="UniProtKB-ARBA"/>
</dbReference>
<sequence>MEDFGLGGPEQAADPNQEEKMKKKHYHRHTAHQIQRLEEAFKECPHPDDKQRQQLSRDLELAPRQIKFWFQNRRTQLKGQLERAGNCVLRAENDKIRCENIAMREALRNIICPNCGAPPDLQEDSFFDERKLRLDNAQLKEELDRVSSIAANYIGRPVTQLPPVQPINISSLDLSMGSFGGKGMHGPSLNLDLPAGSTSSALNNLQLQPVLALSDTQKSIMTTIAANAAEEVHRLLQTDEPLWVKSATDGRQVLNLDMYHKMFRRANNHMNPNSRVESSRDSGVVLMNSIALVGMFMNSNTWMELFPTIVSAARTIQVLSPGLLGNQNGALHLMHAEVQVLSPLVPTREFFFLRYCQQVQQGLWIIADVSCDFPCNHQFSSRHLSHRLPSGCLIQDIPNGFSKVIWVERVEIHDRSPPHLLYTDLINSGFAFGAERWIATLQRVCERFSFFLDTLTREPGGANLIPDGRKSMMKLGQRMITNFCATVSTANAHPCITVAGFSESGIRVAVRKSTNAGKPSSDVVLGAATTIWLPVSPQTIFDFFKDEQKRAQWDVLSRGNPIQEMAHISNGSHPGNCISVLQACDSHQGDVVILQETSVDASGSLLVFCPVELPSIQATMSGQDPSCIPLFPSGFTISPDGRPGEAGTSSSSSHGAMSRSSGSLVTVAFQILVSSLPSSKLTSESASTVTNLITTTVRYIKAALNCPETLEAESV</sequence>
<dbReference type="GO" id="GO:0000981">
    <property type="term" value="F:DNA-binding transcription factor activity, RNA polymerase II-specific"/>
    <property type="evidence" value="ECO:0007669"/>
    <property type="project" value="InterPro"/>
</dbReference>
<evidence type="ECO:0000313" key="15">
    <source>
        <dbReference type="Proteomes" id="UP000594263"/>
    </source>
</evidence>
<dbReference type="PANTHER" id="PTHR45654">
    <property type="entry name" value="HOMEOBOX-LEUCINE ZIPPER PROTEIN MERISTEM L1"/>
    <property type="match status" value="1"/>
</dbReference>
<keyword evidence="5 9" id="KW-0238">DNA-binding</keyword>
<dbReference type="SUPFAM" id="SSF46689">
    <property type="entry name" value="Homeodomain-like"/>
    <property type="match status" value="1"/>
</dbReference>
<dbReference type="PROSITE" id="PS00027">
    <property type="entry name" value="HOMEOBOX_1"/>
    <property type="match status" value="1"/>
</dbReference>
<dbReference type="Proteomes" id="UP000594263">
    <property type="component" value="Unplaced"/>
</dbReference>
<feature type="region of interest" description="Disordered" evidence="11">
    <location>
        <begin position="639"/>
        <end position="658"/>
    </location>
</feature>
<keyword evidence="4" id="KW-0175">Coiled coil</keyword>
<dbReference type="EnsemblPlants" id="Kaladp0278s0025.1.v1.1">
    <property type="protein sequence ID" value="Kaladp0278s0025.1.v1.1"/>
    <property type="gene ID" value="Kaladp0278s0025.v1.1"/>
</dbReference>
<dbReference type="SUPFAM" id="SSF55961">
    <property type="entry name" value="Bet v1-like"/>
    <property type="match status" value="2"/>
</dbReference>
<dbReference type="GO" id="GO:0005634">
    <property type="term" value="C:nucleus"/>
    <property type="evidence" value="ECO:0007669"/>
    <property type="project" value="UniProtKB-SubCell"/>
</dbReference>
<dbReference type="InterPro" id="IPR009057">
    <property type="entry name" value="Homeodomain-like_sf"/>
</dbReference>
<dbReference type="OMA" id="PHPGNCI"/>
<evidence type="ECO:0000256" key="10">
    <source>
        <dbReference type="RuleBase" id="RU000682"/>
    </source>
</evidence>
<name>A0A7N0V7M9_KALFE</name>
<evidence type="ECO:0000256" key="9">
    <source>
        <dbReference type="PROSITE-ProRule" id="PRU00108"/>
    </source>
</evidence>
<dbReference type="GO" id="GO:0008289">
    <property type="term" value="F:lipid binding"/>
    <property type="evidence" value="ECO:0007669"/>
    <property type="project" value="InterPro"/>
</dbReference>
<feature type="compositionally biased region" description="Low complexity" evidence="11">
    <location>
        <begin position="647"/>
        <end position="658"/>
    </location>
</feature>
<evidence type="ECO:0000256" key="8">
    <source>
        <dbReference type="ARBA" id="ARBA00023242"/>
    </source>
</evidence>
<evidence type="ECO:0000259" key="13">
    <source>
        <dbReference type="PROSITE" id="PS50848"/>
    </source>
</evidence>
<dbReference type="SMART" id="SM00389">
    <property type="entry name" value="HOX"/>
    <property type="match status" value="1"/>
</dbReference>
<keyword evidence="3" id="KW-0805">Transcription regulation</keyword>
<evidence type="ECO:0000256" key="2">
    <source>
        <dbReference type="ARBA" id="ARBA00006789"/>
    </source>
</evidence>
<dbReference type="CDD" id="cd08875">
    <property type="entry name" value="START_ArGLABRA2_like"/>
    <property type="match status" value="1"/>
</dbReference>
<evidence type="ECO:0000256" key="3">
    <source>
        <dbReference type="ARBA" id="ARBA00023015"/>
    </source>
</evidence>
<keyword evidence="8 9" id="KW-0539">Nucleus</keyword>
<feature type="domain" description="Homeobox" evidence="12">
    <location>
        <begin position="20"/>
        <end position="80"/>
    </location>
</feature>
<evidence type="ECO:0000256" key="1">
    <source>
        <dbReference type="ARBA" id="ARBA00004123"/>
    </source>
</evidence>
<dbReference type="InterPro" id="IPR017970">
    <property type="entry name" value="Homeobox_CS"/>
</dbReference>
<dbReference type="PROSITE" id="PS50071">
    <property type="entry name" value="HOMEOBOX_2"/>
    <property type="match status" value="1"/>
</dbReference>
<dbReference type="Pfam" id="PF00046">
    <property type="entry name" value="Homeodomain"/>
    <property type="match status" value="1"/>
</dbReference>
<comment type="similarity">
    <text evidence="2">Belongs to the HD-ZIP homeobox family. Class IV subfamily.</text>
</comment>
<reference evidence="14" key="1">
    <citation type="submission" date="2021-01" db="UniProtKB">
        <authorList>
            <consortium name="EnsemblPlants"/>
        </authorList>
    </citation>
    <scope>IDENTIFICATION</scope>
</reference>
<dbReference type="InterPro" id="IPR001356">
    <property type="entry name" value="HD"/>
</dbReference>
<evidence type="ECO:0000256" key="7">
    <source>
        <dbReference type="ARBA" id="ARBA00023163"/>
    </source>
</evidence>
<organism evidence="14 15">
    <name type="scientific">Kalanchoe fedtschenkoi</name>
    <name type="common">Lavender scallops</name>
    <name type="synonym">South American air plant</name>
    <dbReference type="NCBI Taxonomy" id="63787"/>
    <lineage>
        <taxon>Eukaryota</taxon>
        <taxon>Viridiplantae</taxon>
        <taxon>Streptophyta</taxon>
        <taxon>Embryophyta</taxon>
        <taxon>Tracheophyta</taxon>
        <taxon>Spermatophyta</taxon>
        <taxon>Magnoliopsida</taxon>
        <taxon>eudicotyledons</taxon>
        <taxon>Gunneridae</taxon>
        <taxon>Pentapetalae</taxon>
        <taxon>Saxifragales</taxon>
        <taxon>Crassulaceae</taxon>
        <taxon>Kalanchoe</taxon>
    </lineage>
</organism>
<accession>A0A7N0V7M9</accession>
<protein>
    <submittedName>
        <fullName evidence="14">Uncharacterized protein</fullName>
    </submittedName>
</protein>